<comment type="catalytic activity">
    <reaction evidence="1">
        <text>4-amino-5-hydroxymethyl-2-methylpyrimidine + ATP = 4-amino-2-methyl-5-(phosphooxymethyl)pyrimidine + ADP + H(+)</text>
        <dbReference type="Rhea" id="RHEA:23096"/>
        <dbReference type="ChEBI" id="CHEBI:15378"/>
        <dbReference type="ChEBI" id="CHEBI:16892"/>
        <dbReference type="ChEBI" id="CHEBI:30616"/>
        <dbReference type="ChEBI" id="CHEBI:58354"/>
        <dbReference type="ChEBI" id="CHEBI:456216"/>
        <dbReference type="EC" id="2.7.1.49"/>
    </reaction>
</comment>
<dbReference type="InterPro" id="IPR013749">
    <property type="entry name" value="PM/HMP-P_kinase-1"/>
</dbReference>
<dbReference type="SFLD" id="SFLDG01129">
    <property type="entry name" value="C1.5:_HAD__Beta-PGM__Phosphata"/>
    <property type="match status" value="1"/>
</dbReference>
<dbReference type="AlphaFoldDB" id="A0A9D2B2I9"/>
<evidence type="ECO:0000256" key="1">
    <source>
        <dbReference type="ARBA" id="ARBA00000151"/>
    </source>
</evidence>
<comment type="pathway">
    <text evidence="13">Cofactor biosynthesis; thiamine diphosphate biosynthesis; 4-amino-2-methyl-5-diphosphomethylpyrimidine from 5-amino-1-(5-phospho-D-ribosyl)imidazole: step 2/3.</text>
</comment>
<dbReference type="GO" id="GO:0009228">
    <property type="term" value="P:thiamine biosynthetic process"/>
    <property type="evidence" value="ECO:0007669"/>
    <property type="project" value="UniProtKB-KW"/>
</dbReference>
<evidence type="ECO:0000259" key="16">
    <source>
        <dbReference type="Pfam" id="PF08543"/>
    </source>
</evidence>
<dbReference type="EMBL" id="DXEX01000125">
    <property type="protein sequence ID" value="HIX59152.1"/>
    <property type="molecule type" value="Genomic_DNA"/>
</dbReference>
<dbReference type="InterPro" id="IPR006439">
    <property type="entry name" value="HAD-SF_hydro_IA"/>
</dbReference>
<name>A0A9D2B2I9_9FIRM</name>
<dbReference type="SFLD" id="SFLDS00003">
    <property type="entry name" value="Haloacid_Dehalogenase"/>
    <property type="match status" value="1"/>
</dbReference>
<reference evidence="17" key="1">
    <citation type="journal article" date="2021" name="PeerJ">
        <title>Extensive microbial diversity within the chicken gut microbiome revealed by metagenomics and culture.</title>
        <authorList>
            <person name="Gilroy R."/>
            <person name="Ravi A."/>
            <person name="Getino M."/>
            <person name="Pursley I."/>
            <person name="Horton D.L."/>
            <person name="Alikhan N.F."/>
            <person name="Baker D."/>
            <person name="Gharbi K."/>
            <person name="Hall N."/>
            <person name="Watson M."/>
            <person name="Adriaenssens E.M."/>
            <person name="Foster-Nyarko E."/>
            <person name="Jarju S."/>
            <person name="Secka A."/>
            <person name="Antonio M."/>
            <person name="Oren A."/>
            <person name="Chaudhuri R.R."/>
            <person name="La Ragione R."/>
            <person name="Hildebrand F."/>
            <person name="Pallen M.J."/>
        </authorList>
    </citation>
    <scope>NUCLEOTIDE SEQUENCE</scope>
    <source>
        <strain evidence="17">ChiSjej1B19-8411</strain>
    </source>
</reference>
<dbReference type="Gene3D" id="1.10.150.240">
    <property type="entry name" value="Putative phosphatase, domain 2"/>
    <property type="match status" value="1"/>
</dbReference>
<evidence type="ECO:0000256" key="9">
    <source>
        <dbReference type="ARBA" id="ARBA00022741"/>
    </source>
</evidence>
<evidence type="ECO:0000256" key="2">
    <source>
        <dbReference type="ARBA" id="ARBA00000565"/>
    </source>
</evidence>
<dbReference type="SUPFAM" id="SSF53613">
    <property type="entry name" value="Ribokinase-like"/>
    <property type="match status" value="1"/>
</dbReference>
<dbReference type="GO" id="GO:0005524">
    <property type="term" value="F:ATP binding"/>
    <property type="evidence" value="ECO:0007669"/>
    <property type="project" value="UniProtKB-KW"/>
</dbReference>
<evidence type="ECO:0000256" key="11">
    <source>
        <dbReference type="ARBA" id="ARBA00022840"/>
    </source>
</evidence>
<evidence type="ECO:0000256" key="13">
    <source>
        <dbReference type="ARBA" id="ARBA00037917"/>
    </source>
</evidence>
<comment type="catalytic activity">
    <reaction evidence="2">
        <text>4-amino-2-methyl-5-(phosphooxymethyl)pyrimidine + ATP = 4-amino-2-methyl-5-(diphosphooxymethyl)pyrimidine + ADP</text>
        <dbReference type="Rhea" id="RHEA:19893"/>
        <dbReference type="ChEBI" id="CHEBI:30616"/>
        <dbReference type="ChEBI" id="CHEBI:57841"/>
        <dbReference type="ChEBI" id="CHEBI:58354"/>
        <dbReference type="ChEBI" id="CHEBI:456216"/>
        <dbReference type="EC" id="2.7.4.7"/>
    </reaction>
</comment>
<dbReference type="Pfam" id="PF13419">
    <property type="entry name" value="HAD_2"/>
    <property type="match status" value="1"/>
</dbReference>
<dbReference type="GO" id="GO:0005829">
    <property type="term" value="C:cytosol"/>
    <property type="evidence" value="ECO:0007669"/>
    <property type="project" value="TreeGrafter"/>
</dbReference>
<reference evidence="17" key="2">
    <citation type="submission" date="2021-04" db="EMBL/GenBank/DDBJ databases">
        <authorList>
            <person name="Gilroy R."/>
        </authorList>
    </citation>
    <scope>NUCLEOTIDE SEQUENCE</scope>
    <source>
        <strain evidence="17">ChiSjej1B19-8411</strain>
    </source>
</reference>
<gene>
    <name evidence="17" type="primary">thiD</name>
    <name evidence="17" type="ORF">IAA45_05490</name>
</gene>
<dbReference type="GO" id="GO:0008972">
    <property type="term" value="F:phosphomethylpyrimidine kinase activity"/>
    <property type="evidence" value="ECO:0007669"/>
    <property type="project" value="UniProtKB-EC"/>
</dbReference>
<evidence type="ECO:0000256" key="3">
    <source>
        <dbReference type="ARBA" id="ARBA00004769"/>
    </source>
</evidence>
<dbReference type="Proteomes" id="UP000886817">
    <property type="component" value="Unassembled WGS sequence"/>
</dbReference>
<sequence>MKIKGAIFDADGTLLDSMPIWMCIGSRWLESKGIKPEPDLGGKLFALTMKETGVYLKENYGIPMEVPEIVAEINDMIEEIYLNETPLKPGVLEMLDWLKSQGIGMAVATATDLELIEGALRQLGVLPYFQEIFTCSQIGAGKDKPDIYLKAAERLGTAPEDTWVFEDALHGLLTARRAGFRTVGVYDAASEEWQERLRKHADFYGEDMWQILERFQEKQRRAVLTIAGSDSSGGAGIQADLKTMLANGVYGMSAITALTAQNTTGVTGIQEVTPEFLGQQLDCVFTDIRPDAVKIGMVSSSALIEKIAEKLEQYQAENIVVDPVMVSTSGSRLISEEAVSTLKEKLLPLATVLTPNIPEAEVLCGWKIETPEQMEAAAREIGSHYHCAVLCKGGHQLNDANDLLYRDGRSQWFYGKRIDNPNTHGTGCTLSSAIASNLAKGYELEEAVERSKEYLSGALQAMLDLGKGSGPMDHGFAIEGRYGQAGKHVEEENK</sequence>
<evidence type="ECO:0000256" key="6">
    <source>
        <dbReference type="ARBA" id="ARBA00012963"/>
    </source>
</evidence>
<dbReference type="InterPro" id="IPR023214">
    <property type="entry name" value="HAD_sf"/>
</dbReference>
<accession>A0A9D2B2I9</accession>
<evidence type="ECO:0000313" key="17">
    <source>
        <dbReference type="EMBL" id="HIX59152.1"/>
    </source>
</evidence>
<comment type="caution">
    <text evidence="17">The sequence shown here is derived from an EMBL/GenBank/DDBJ whole genome shotgun (WGS) entry which is preliminary data.</text>
</comment>
<evidence type="ECO:0000256" key="4">
    <source>
        <dbReference type="ARBA" id="ARBA00009879"/>
    </source>
</evidence>
<keyword evidence="11" id="KW-0067">ATP-binding</keyword>
<dbReference type="CDD" id="cd01169">
    <property type="entry name" value="HMPP_kinase"/>
    <property type="match status" value="1"/>
</dbReference>
<dbReference type="NCBIfam" id="TIGR01509">
    <property type="entry name" value="HAD-SF-IA-v3"/>
    <property type="match status" value="1"/>
</dbReference>
<keyword evidence="10 17" id="KW-0418">Kinase</keyword>
<protein>
    <recommendedName>
        <fullName evidence="7">Hydroxymethylpyrimidine/phosphomethylpyrimidine kinase</fullName>
        <ecNumber evidence="5">2.7.1.49</ecNumber>
        <ecNumber evidence="6">2.7.4.7</ecNumber>
    </recommendedName>
    <alternativeName>
        <fullName evidence="14">Hydroxymethylpyrimidine kinase</fullName>
    </alternativeName>
    <alternativeName>
        <fullName evidence="15">Hydroxymethylpyrimidine phosphate kinase</fullName>
    </alternativeName>
</protein>
<evidence type="ECO:0000256" key="10">
    <source>
        <dbReference type="ARBA" id="ARBA00022777"/>
    </source>
</evidence>
<dbReference type="PANTHER" id="PTHR20858:SF17">
    <property type="entry name" value="HYDROXYMETHYLPYRIMIDINE_PHOSPHOMETHYLPYRIMIDINE KINASE THI20-RELATED"/>
    <property type="match status" value="1"/>
</dbReference>
<dbReference type="CDD" id="cd07505">
    <property type="entry name" value="HAD_BPGM-like"/>
    <property type="match status" value="1"/>
</dbReference>
<dbReference type="Pfam" id="PF08543">
    <property type="entry name" value="Phos_pyr_kin"/>
    <property type="match status" value="1"/>
</dbReference>
<evidence type="ECO:0000256" key="7">
    <source>
        <dbReference type="ARBA" id="ARBA00019161"/>
    </source>
</evidence>
<dbReference type="InterPro" id="IPR036412">
    <property type="entry name" value="HAD-like_sf"/>
</dbReference>
<dbReference type="Gene3D" id="3.40.1190.20">
    <property type="match status" value="1"/>
</dbReference>
<dbReference type="EC" id="2.7.4.7" evidence="6"/>
<dbReference type="FunFam" id="3.40.1190.20:FF:000003">
    <property type="entry name" value="Phosphomethylpyrimidine kinase ThiD"/>
    <property type="match status" value="1"/>
</dbReference>
<keyword evidence="8 17" id="KW-0808">Transferase</keyword>
<dbReference type="InterPro" id="IPR029056">
    <property type="entry name" value="Ribokinase-like"/>
</dbReference>
<dbReference type="InterPro" id="IPR004399">
    <property type="entry name" value="HMP/HMP-P_kinase_dom"/>
</dbReference>
<evidence type="ECO:0000313" key="18">
    <source>
        <dbReference type="Proteomes" id="UP000886817"/>
    </source>
</evidence>
<dbReference type="GO" id="GO:0008902">
    <property type="term" value="F:hydroxymethylpyrimidine kinase activity"/>
    <property type="evidence" value="ECO:0007669"/>
    <property type="project" value="UniProtKB-EC"/>
</dbReference>
<dbReference type="SUPFAM" id="SSF56784">
    <property type="entry name" value="HAD-like"/>
    <property type="match status" value="1"/>
</dbReference>
<dbReference type="InterPro" id="IPR023198">
    <property type="entry name" value="PGP-like_dom2"/>
</dbReference>
<evidence type="ECO:0000256" key="14">
    <source>
        <dbReference type="ARBA" id="ARBA00042102"/>
    </source>
</evidence>
<proteinExistence type="inferred from homology"/>
<organism evidence="17 18">
    <name type="scientific">Candidatus Blautia gallistercoris</name>
    <dbReference type="NCBI Taxonomy" id="2838490"/>
    <lineage>
        <taxon>Bacteria</taxon>
        <taxon>Bacillati</taxon>
        <taxon>Bacillota</taxon>
        <taxon>Clostridia</taxon>
        <taxon>Lachnospirales</taxon>
        <taxon>Lachnospiraceae</taxon>
        <taxon>Blautia</taxon>
    </lineage>
</organism>
<keyword evidence="9" id="KW-0547">Nucleotide-binding</keyword>
<feature type="domain" description="Pyridoxamine kinase/Phosphomethylpyrimidine kinase" evidence="16">
    <location>
        <begin position="230"/>
        <end position="473"/>
    </location>
</feature>
<comment type="pathway">
    <text evidence="3">Cofactor biosynthesis; thiamine diphosphate biosynthesis; 4-amino-2-methyl-5-diphosphomethylpyrimidine from 5-amino-1-(5-phospho-D-ribosyl)imidazole: step 3/3.</text>
</comment>
<dbReference type="PANTHER" id="PTHR20858">
    <property type="entry name" value="PHOSPHOMETHYLPYRIMIDINE KINASE"/>
    <property type="match status" value="1"/>
</dbReference>
<evidence type="ECO:0000256" key="12">
    <source>
        <dbReference type="ARBA" id="ARBA00022977"/>
    </source>
</evidence>
<comment type="similarity">
    <text evidence="4">Belongs to the ThiD family.</text>
</comment>
<evidence type="ECO:0000256" key="5">
    <source>
        <dbReference type="ARBA" id="ARBA00012135"/>
    </source>
</evidence>
<evidence type="ECO:0000256" key="15">
    <source>
        <dbReference type="ARBA" id="ARBA00043176"/>
    </source>
</evidence>
<dbReference type="NCBIfam" id="TIGR00097">
    <property type="entry name" value="HMP-P_kinase"/>
    <property type="match status" value="1"/>
</dbReference>
<dbReference type="EC" id="2.7.1.49" evidence="5"/>
<evidence type="ECO:0000256" key="8">
    <source>
        <dbReference type="ARBA" id="ARBA00022679"/>
    </source>
</evidence>
<dbReference type="PRINTS" id="PR00413">
    <property type="entry name" value="HADHALOGNASE"/>
</dbReference>
<dbReference type="Gene3D" id="3.40.50.1000">
    <property type="entry name" value="HAD superfamily/HAD-like"/>
    <property type="match status" value="1"/>
</dbReference>
<keyword evidence="12" id="KW-0784">Thiamine biosynthesis</keyword>
<dbReference type="InterPro" id="IPR041492">
    <property type="entry name" value="HAD_2"/>
</dbReference>